<reference evidence="1" key="1">
    <citation type="submission" date="2021-03" db="EMBL/GenBank/DDBJ databases">
        <title>Evolutionary priming and transition to the ectomycorrhizal habit in an iconic lineage of mushroom-forming fungi: is preadaptation a requirement?</title>
        <authorList>
            <consortium name="DOE Joint Genome Institute"/>
            <person name="Looney B.P."/>
            <person name="Miyauchi S."/>
            <person name="Morin E."/>
            <person name="Drula E."/>
            <person name="Courty P.E."/>
            <person name="Chicoki N."/>
            <person name="Fauchery L."/>
            <person name="Kohler A."/>
            <person name="Kuo A."/>
            <person name="LaButti K."/>
            <person name="Pangilinan J."/>
            <person name="Lipzen A."/>
            <person name="Riley R."/>
            <person name="Andreopoulos W."/>
            <person name="He G."/>
            <person name="Johnson J."/>
            <person name="Barry K.W."/>
            <person name="Grigoriev I.V."/>
            <person name="Nagy L."/>
            <person name="Hibbett D."/>
            <person name="Henrissat B."/>
            <person name="Matheny P.B."/>
            <person name="Labbe J."/>
            <person name="Martin A.F."/>
        </authorList>
    </citation>
    <scope>NUCLEOTIDE SEQUENCE</scope>
    <source>
        <strain evidence="1">BPL698</strain>
    </source>
</reference>
<accession>A0ACC0TYN4</accession>
<comment type="caution">
    <text evidence="1">The sequence shown here is derived from an EMBL/GenBank/DDBJ whole genome shotgun (WGS) entry which is preliminary data.</text>
</comment>
<dbReference type="EMBL" id="JAGFNK010000324">
    <property type="protein sequence ID" value="KAI9452867.1"/>
    <property type="molecule type" value="Genomic_DNA"/>
</dbReference>
<protein>
    <submittedName>
        <fullName evidence="1">Exported beta-galactosidase</fullName>
    </submittedName>
</protein>
<organism evidence="1 2">
    <name type="scientific">Russula earlei</name>
    <dbReference type="NCBI Taxonomy" id="71964"/>
    <lineage>
        <taxon>Eukaryota</taxon>
        <taxon>Fungi</taxon>
        <taxon>Dikarya</taxon>
        <taxon>Basidiomycota</taxon>
        <taxon>Agaricomycotina</taxon>
        <taxon>Agaricomycetes</taxon>
        <taxon>Russulales</taxon>
        <taxon>Russulaceae</taxon>
        <taxon>Russula</taxon>
    </lineage>
</organism>
<sequence>MKCQTHCCKLLLAAVFSLLLYNVSFAQTARHSFELGDSAFLLDGKPFVMISGEMHYTRIPEACWRDRMKMAKAMGLNTIGAYVFWNAHEQTQGKYDFTGNNNIAEFIQIAKEEDLWVVLRPSPYVCAEWEFGGYPWWLLKDSTIKVRSKDARFFTAYTNYVQRLSKELVPLLITHGGNIVMVQIENEYGSYSNDKSYLELNKKIFREAGFDGILFTCDGDDKMHDGYLPGLLPAVNGSDNPAEVKKLINTYHDGKGPYYIAEWYPGWFDQWGKPHAKTDGEKEAKKLDEILSAGISVNIYLFHGGTTRGFMNGANRNVKDPYAPQTASYDYDSPLDESGNPSPKYVMFRNVIAKHLPAGTTLPPIPANKKAITLPVIALTGSAGLFDNLPKPVTAVKPLCFEDLDQAYGFVLYRTAVSSFNTGYLKINGLRDYAVVYVNNQKIGVLDRRLEQDSILLTGITGTATLDILVENNGRINYGPYLTDNRKGILGDVVWNNKSITNWTMYGFPFENAKDIKFTTKPAIGQPALYKGSFTLNETGDTYFDLSSFGKGFVFLNGHNLGKYWQIGPQQTAYVPASWLKKGQNEVIVFDELKDGHTQLTTLSTPILNKLTTEQK</sequence>
<evidence type="ECO:0000313" key="2">
    <source>
        <dbReference type="Proteomes" id="UP001207468"/>
    </source>
</evidence>
<evidence type="ECO:0000313" key="1">
    <source>
        <dbReference type="EMBL" id="KAI9452867.1"/>
    </source>
</evidence>
<gene>
    <name evidence="1" type="ORF">F5148DRAFT_985790</name>
</gene>
<proteinExistence type="predicted"/>
<dbReference type="Proteomes" id="UP001207468">
    <property type="component" value="Unassembled WGS sequence"/>
</dbReference>
<keyword evidence="2" id="KW-1185">Reference proteome</keyword>
<name>A0ACC0TYN4_9AGAM</name>